<protein>
    <submittedName>
        <fullName evidence="1">Uncharacterized protein</fullName>
    </submittedName>
</protein>
<dbReference type="Proteomes" id="UP000824533">
    <property type="component" value="Linkage Group LG08"/>
</dbReference>
<dbReference type="EMBL" id="CM034394">
    <property type="protein sequence ID" value="KAJ0179385.1"/>
    <property type="molecule type" value="Genomic_DNA"/>
</dbReference>
<gene>
    <name evidence="1" type="ORF">K1T71_005097</name>
</gene>
<reference evidence="1 2" key="1">
    <citation type="journal article" date="2021" name="Front. Genet.">
        <title>Chromosome-Level Genome Assembly Reveals Significant Gene Expansion in the Toll and IMD Signaling Pathways of Dendrolimus kikuchii.</title>
        <authorList>
            <person name="Zhou J."/>
            <person name="Wu P."/>
            <person name="Xiong Z."/>
            <person name="Liu N."/>
            <person name="Zhao N."/>
            <person name="Ji M."/>
            <person name="Qiu Y."/>
            <person name="Yang B."/>
        </authorList>
    </citation>
    <scope>NUCLEOTIDE SEQUENCE [LARGE SCALE GENOMIC DNA]</scope>
    <source>
        <strain evidence="1">Ann1</strain>
    </source>
</reference>
<accession>A0ACC1D6A4</accession>
<name>A0ACC1D6A4_9NEOP</name>
<comment type="caution">
    <text evidence="1">The sequence shown here is derived from an EMBL/GenBank/DDBJ whole genome shotgun (WGS) entry which is preliminary data.</text>
</comment>
<sequence>MARIDFRVLFVVVSFVALEVSAAGNATEASTVSSTSSSTSSSISTSVTTTTTISRPGFIQHITQALTSIPKGMAIACENSAKALQDILGSWMPFESKLS</sequence>
<organism evidence="1 2">
    <name type="scientific">Dendrolimus kikuchii</name>
    <dbReference type="NCBI Taxonomy" id="765133"/>
    <lineage>
        <taxon>Eukaryota</taxon>
        <taxon>Metazoa</taxon>
        <taxon>Ecdysozoa</taxon>
        <taxon>Arthropoda</taxon>
        <taxon>Hexapoda</taxon>
        <taxon>Insecta</taxon>
        <taxon>Pterygota</taxon>
        <taxon>Neoptera</taxon>
        <taxon>Endopterygota</taxon>
        <taxon>Lepidoptera</taxon>
        <taxon>Glossata</taxon>
        <taxon>Ditrysia</taxon>
        <taxon>Bombycoidea</taxon>
        <taxon>Lasiocampidae</taxon>
        <taxon>Dendrolimus</taxon>
    </lineage>
</organism>
<evidence type="ECO:0000313" key="2">
    <source>
        <dbReference type="Proteomes" id="UP000824533"/>
    </source>
</evidence>
<evidence type="ECO:0000313" key="1">
    <source>
        <dbReference type="EMBL" id="KAJ0179385.1"/>
    </source>
</evidence>
<proteinExistence type="predicted"/>
<keyword evidence="2" id="KW-1185">Reference proteome</keyword>